<dbReference type="InterPro" id="IPR028883">
    <property type="entry name" value="tRNA_aden_deaminase"/>
</dbReference>
<dbReference type="PROSITE" id="PS00903">
    <property type="entry name" value="CYT_DCMP_DEAMINASES_1"/>
    <property type="match status" value="1"/>
</dbReference>
<evidence type="ECO:0000256" key="5">
    <source>
        <dbReference type="ARBA" id="ARBA00022801"/>
    </source>
</evidence>
<sequence>MALALAEAGKAWAAGEVPVGAVVVREGEVIGRGFNRPISSRDPTAHAEIVALREAAQRLDNYRLPGCVLYVTLEPCLMCVGAMLHARLAGVIFGAHDPKTGAAGSVIDPFRERRLNHHTTVRGGVAAEACGALLRAFFAERRLIRKKERGCC</sequence>
<comment type="similarity">
    <text evidence="1">Belongs to the cytidine and deoxycytidylate deaminase family. ADAT2 subfamily.</text>
</comment>
<dbReference type="NCBIfam" id="NF008113">
    <property type="entry name" value="PRK10860.1"/>
    <property type="match status" value="1"/>
</dbReference>
<evidence type="ECO:0000259" key="9">
    <source>
        <dbReference type="PROSITE" id="PS51747"/>
    </source>
</evidence>
<evidence type="ECO:0000256" key="1">
    <source>
        <dbReference type="ARBA" id="ARBA00010669"/>
    </source>
</evidence>
<evidence type="ECO:0000313" key="10">
    <source>
        <dbReference type="EMBL" id="NMH16269.1"/>
    </source>
</evidence>
<dbReference type="Pfam" id="PF00383">
    <property type="entry name" value="dCMP_cyt_deam_1"/>
    <property type="match status" value="1"/>
</dbReference>
<dbReference type="GO" id="GO:0052717">
    <property type="term" value="F:tRNA-specific adenosine-34 deaminase activity"/>
    <property type="evidence" value="ECO:0007669"/>
    <property type="project" value="UniProtKB-EC"/>
</dbReference>
<dbReference type="InterPro" id="IPR016193">
    <property type="entry name" value="Cytidine_deaminase-like"/>
</dbReference>
<keyword evidence="11" id="KW-1185">Reference proteome</keyword>
<proteinExistence type="inferred from homology"/>
<evidence type="ECO:0000256" key="2">
    <source>
        <dbReference type="ARBA" id="ARBA00011738"/>
    </source>
</evidence>
<evidence type="ECO:0000256" key="6">
    <source>
        <dbReference type="ARBA" id="ARBA00022833"/>
    </source>
</evidence>
<organism evidence="10 11">
    <name type="scientific">Tepidiphilus baoligensis</name>
    <dbReference type="NCBI Taxonomy" id="2698687"/>
    <lineage>
        <taxon>Bacteria</taxon>
        <taxon>Pseudomonadati</taxon>
        <taxon>Pseudomonadota</taxon>
        <taxon>Hydrogenophilia</taxon>
        <taxon>Hydrogenophilales</taxon>
        <taxon>Hydrogenophilaceae</taxon>
        <taxon>Tepidiphilus</taxon>
    </lineage>
</organism>
<dbReference type="PANTHER" id="PTHR11079">
    <property type="entry name" value="CYTOSINE DEAMINASE FAMILY MEMBER"/>
    <property type="match status" value="1"/>
</dbReference>
<evidence type="ECO:0000256" key="3">
    <source>
        <dbReference type="ARBA" id="ARBA00022694"/>
    </source>
</evidence>
<evidence type="ECO:0000256" key="4">
    <source>
        <dbReference type="ARBA" id="ARBA00022723"/>
    </source>
</evidence>
<dbReference type="PANTHER" id="PTHR11079:SF202">
    <property type="entry name" value="TRNA-SPECIFIC ADENOSINE DEAMINASE"/>
    <property type="match status" value="1"/>
</dbReference>
<comment type="caution">
    <text evidence="10">The sequence shown here is derived from an EMBL/GenBank/DDBJ whole genome shotgun (WGS) entry which is preliminary data.</text>
</comment>
<keyword evidence="5 8" id="KW-0378">Hydrolase</keyword>
<feature type="domain" description="CMP/dCMP-type deaminase" evidence="9">
    <location>
        <begin position="1"/>
        <end position="106"/>
    </location>
</feature>
<feature type="binding site" evidence="8">
    <location>
        <position position="76"/>
    </location>
    <ligand>
        <name>Zn(2+)</name>
        <dbReference type="ChEBI" id="CHEBI:29105"/>
        <note>catalytic</note>
    </ligand>
</feature>
<dbReference type="InterPro" id="IPR002125">
    <property type="entry name" value="CMP_dCMP_dom"/>
</dbReference>
<dbReference type="SUPFAM" id="SSF53927">
    <property type="entry name" value="Cytidine deaminase-like"/>
    <property type="match status" value="1"/>
</dbReference>
<evidence type="ECO:0000256" key="7">
    <source>
        <dbReference type="ARBA" id="ARBA00048045"/>
    </source>
</evidence>
<reference evidence="10 11" key="1">
    <citation type="journal article" date="2020" name="Curr. Microbiol.">
        <title>Tepidiphilus baoligensis sp. nov., a Novel Bacterium of the Family Hydrogenophilaceae Isolated from an Oil Reservoir.</title>
        <authorList>
            <person name="Zhang X."/>
            <person name="Wang G."/>
            <person name="Ma X."/>
            <person name="Yu J."/>
            <person name="You J."/>
            <person name="Xue Y."/>
            <person name="Ma Y."/>
        </authorList>
    </citation>
    <scope>NUCLEOTIDE SEQUENCE [LARGE SCALE GENOMIC DNA]</scope>
    <source>
        <strain evidence="10 11">B18-69</strain>
    </source>
</reference>
<keyword evidence="4 8" id="KW-0479">Metal-binding</keyword>
<dbReference type="PROSITE" id="PS51747">
    <property type="entry name" value="CYT_DCMP_DEAMINASES_2"/>
    <property type="match status" value="1"/>
</dbReference>
<feature type="binding site" evidence="8">
    <location>
        <position position="79"/>
    </location>
    <ligand>
        <name>Zn(2+)</name>
        <dbReference type="ChEBI" id="CHEBI:29105"/>
        <note>catalytic</note>
    </ligand>
</feature>
<name>A0ABX1QM29_9PROT</name>
<keyword evidence="3 8" id="KW-0819">tRNA processing</keyword>
<comment type="function">
    <text evidence="8">Catalyzes the deamination of adenosine to inosine at the wobble position 34 of tRNA(Arg2).</text>
</comment>
<comment type="catalytic activity">
    <reaction evidence="7 8">
        <text>adenosine(34) in tRNA + H2O + H(+) = inosine(34) in tRNA + NH4(+)</text>
        <dbReference type="Rhea" id="RHEA:43168"/>
        <dbReference type="Rhea" id="RHEA-COMP:10373"/>
        <dbReference type="Rhea" id="RHEA-COMP:10374"/>
        <dbReference type="ChEBI" id="CHEBI:15377"/>
        <dbReference type="ChEBI" id="CHEBI:15378"/>
        <dbReference type="ChEBI" id="CHEBI:28938"/>
        <dbReference type="ChEBI" id="CHEBI:74411"/>
        <dbReference type="ChEBI" id="CHEBI:82852"/>
        <dbReference type="EC" id="3.5.4.33"/>
    </reaction>
</comment>
<dbReference type="Proteomes" id="UP000669605">
    <property type="component" value="Unassembled WGS sequence"/>
</dbReference>
<dbReference type="EC" id="3.5.4.33" evidence="8"/>
<evidence type="ECO:0000256" key="8">
    <source>
        <dbReference type="HAMAP-Rule" id="MF_00972"/>
    </source>
</evidence>
<keyword evidence="6 8" id="KW-0862">Zinc</keyword>
<comment type="subunit">
    <text evidence="2 8">Homodimer.</text>
</comment>
<gene>
    <name evidence="8 10" type="primary">tadA</name>
    <name evidence="10" type="ORF">GV368_03935</name>
</gene>
<accession>A0ABX1QM29</accession>
<feature type="active site" description="Proton donor" evidence="8">
    <location>
        <position position="48"/>
    </location>
</feature>
<dbReference type="InterPro" id="IPR016192">
    <property type="entry name" value="APOBEC/CMP_deaminase_Zn-bd"/>
</dbReference>
<dbReference type="Gene3D" id="3.40.140.10">
    <property type="entry name" value="Cytidine Deaminase, domain 2"/>
    <property type="match status" value="1"/>
</dbReference>
<comment type="cofactor">
    <cofactor evidence="8">
        <name>Zn(2+)</name>
        <dbReference type="ChEBI" id="CHEBI:29105"/>
    </cofactor>
    <text evidence="8">Binds 1 zinc ion per subunit.</text>
</comment>
<protein>
    <recommendedName>
        <fullName evidence="8">tRNA-specific adenosine deaminase</fullName>
        <ecNumber evidence="8">3.5.4.33</ecNumber>
    </recommendedName>
</protein>
<dbReference type="CDD" id="cd01285">
    <property type="entry name" value="nucleoside_deaminase"/>
    <property type="match status" value="1"/>
</dbReference>
<dbReference type="EMBL" id="JAAAUB010000004">
    <property type="protein sequence ID" value="NMH16269.1"/>
    <property type="molecule type" value="Genomic_DNA"/>
</dbReference>
<feature type="binding site" evidence="8">
    <location>
        <position position="46"/>
    </location>
    <ligand>
        <name>Zn(2+)</name>
        <dbReference type="ChEBI" id="CHEBI:29105"/>
        <note>catalytic</note>
    </ligand>
</feature>
<dbReference type="HAMAP" id="MF_00972">
    <property type="entry name" value="tRNA_aden_deaminase"/>
    <property type="match status" value="1"/>
</dbReference>
<evidence type="ECO:0000313" key="11">
    <source>
        <dbReference type="Proteomes" id="UP000669605"/>
    </source>
</evidence>